<feature type="non-terminal residue" evidence="2">
    <location>
        <position position="1"/>
    </location>
</feature>
<name>L9YWG1_9EURY</name>
<comment type="caution">
    <text evidence="2">The sequence shown here is derived from an EMBL/GenBank/DDBJ whole genome shotgun (WGS) entry which is preliminary data.</text>
</comment>
<dbReference type="PATRIC" id="fig|1230459.4.peg.3478"/>
<organism evidence="2 3">
    <name type="scientific">Natrinema gari JCM 14663</name>
    <dbReference type="NCBI Taxonomy" id="1230459"/>
    <lineage>
        <taxon>Archaea</taxon>
        <taxon>Methanobacteriati</taxon>
        <taxon>Methanobacteriota</taxon>
        <taxon>Stenosarchaea group</taxon>
        <taxon>Halobacteria</taxon>
        <taxon>Halobacteriales</taxon>
        <taxon>Natrialbaceae</taxon>
        <taxon>Natrinema</taxon>
    </lineage>
</organism>
<dbReference type="CDD" id="cd00138">
    <property type="entry name" value="PLDc_SF"/>
    <property type="match status" value="1"/>
</dbReference>
<accession>L9YWG1</accession>
<reference evidence="2 3" key="1">
    <citation type="journal article" date="2014" name="PLoS Genet.">
        <title>Phylogenetically driven sequencing of extremely halophilic archaea reveals strategies for static and dynamic osmo-response.</title>
        <authorList>
            <person name="Becker E.A."/>
            <person name="Seitzer P.M."/>
            <person name="Tritt A."/>
            <person name="Larsen D."/>
            <person name="Krusor M."/>
            <person name="Yao A.I."/>
            <person name="Wu D."/>
            <person name="Madern D."/>
            <person name="Eisen J.A."/>
            <person name="Darling A.E."/>
            <person name="Facciotti M.T."/>
        </authorList>
    </citation>
    <scope>NUCLEOTIDE SEQUENCE [LARGE SCALE GENOMIC DNA]</scope>
    <source>
        <strain evidence="2 3">JCM 14663</strain>
    </source>
</reference>
<feature type="domain" description="PLD phosphodiesterase" evidence="1">
    <location>
        <begin position="172"/>
        <end position="199"/>
    </location>
</feature>
<dbReference type="PROSITE" id="PS50035">
    <property type="entry name" value="PLD"/>
    <property type="match status" value="1"/>
</dbReference>
<gene>
    <name evidence="2" type="ORF">C486_17510</name>
</gene>
<dbReference type="InterPro" id="IPR001736">
    <property type="entry name" value="PLipase_D/transphosphatidylase"/>
</dbReference>
<evidence type="ECO:0000313" key="3">
    <source>
        <dbReference type="Proteomes" id="UP000011592"/>
    </source>
</evidence>
<dbReference type="InterPro" id="IPR025202">
    <property type="entry name" value="PLD-like_dom"/>
</dbReference>
<dbReference type="RefSeq" id="WP_008458142.1">
    <property type="nucleotide sequence ID" value="NZ_AOIJ01000063.1"/>
</dbReference>
<dbReference type="SUPFAM" id="SSF56024">
    <property type="entry name" value="Phospholipase D/nuclease"/>
    <property type="match status" value="1"/>
</dbReference>
<keyword evidence="3" id="KW-1185">Reference proteome</keyword>
<dbReference type="Pfam" id="PF13091">
    <property type="entry name" value="PLDc_2"/>
    <property type="match status" value="1"/>
</dbReference>
<evidence type="ECO:0000313" key="2">
    <source>
        <dbReference type="EMBL" id="ELY77253.1"/>
    </source>
</evidence>
<dbReference type="EMBL" id="AOIJ01000063">
    <property type="protein sequence ID" value="ELY77253.1"/>
    <property type="molecule type" value="Genomic_DNA"/>
</dbReference>
<proteinExistence type="predicted"/>
<protein>
    <recommendedName>
        <fullName evidence="1">PLD phosphodiesterase domain-containing protein</fullName>
    </recommendedName>
</protein>
<evidence type="ECO:0000259" key="1">
    <source>
        <dbReference type="PROSITE" id="PS50035"/>
    </source>
</evidence>
<sequence>ESYETDLVETRFRVDAERTRQVLERAQESIRILAAHQERVPTTTVTPLITFPDDPAFSGTTAASFGMDGLLSTLASQIKRCDSEIILLSPFFEGEGFGRLADVLLDALEREVELTIVTRYLSDTDSHNYHVIQSFMDRVAEQEVASRVSLVDYTVWHDGTPIEERTQGGENPQFTLHAKVMLFDSRAAYVGSANVTDYGFDRYLELGVLLEGAKVTPFRELCTFLLDSTGAVRVDI</sequence>
<dbReference type="GO" id="GO:0003824">
    <property type="term" value="F:catalytic activity"/>
    <property type="evidence" value="ECO:0007669"/>
    <property type="project" value="InterPro"/>
</dbReference>
<dbReference type="Gene3D" id="3.30.870.10">
    <property type="entry name" value="Endonuclease Chain A"/>
    <property type="match status" value="1"/>
</dbReference>
<dbReference type="AlphaFoldDB" id="L9YWG1"/>
<dbReference type="Proteomes" id="UP000011592">
    <property type="component" value="Unassembled WGS sequence"/>
</dbReference>